<dbReference type="AlphaFoldDB" id="A0A5K7XFU3"/>
<organism evidence="2 3">
    <name type="scientific">Lacipirellula parvula</name>
    <dbReference type="NCBI Taxonomy" id="2650471"/>
    <lineage>
        <taxon>Bacteria</taxon>
        <taxon>Pseudomonadati</taxon>
        <taxon>Planctomycetota</taxon>
        <taxon>Planctomycetia</taxon>
        <taxon>Pirellulales</taxon>
        <taxon>Lacipirellulaceae</taxon>
        <taxon>Lacipirellula</taxon>
    </lineage>
</organism>
<dbReference type="Proteomes" id="UP000326837">
    <property type="component" value="Chromosome"/>
</dbReference>
<evidence type="ECO:0000256" key="1">
    <source>
        <dbReference type="SAM" id="MobiDB-lite"/>
    </source>
</evidence>
<evidence type="ECO:0000313" key="2">
    <source>
        <dbReference type="EMBL" id="BBO34917.1"/>
    </source>
</evidence>
<dbReference type="KEGG" id="lpav:PLANPX_4529"/>
<dbReference type="EMBL" id="AP021861">
    <property type="protein sequence ID" value="BBO34917.1"/>
    <property type="molecule type" value="Genomic_DNA"/>
</dbReference>
<name>A0A5K7XFU3_9BACT</name>
<protein>
    <submittedName>
        <fullName evidence="2">Uncharacterized protein</fullName>
    </submittedName>
</protein>
<feature type="region of interest" description="Disordered" evidence="1">
    <location>
        <begin position="26"/>
        <end position="68"/>
    </location>
</feature>
<reference evidence="3" key="1">
    <citation type="submission" date="2019-10" db="EMBL/GenBank/DDBJ databases">
        <title>Lacipirellula parvula gen. nov., sp. nov., representing a lineage of planctomycetes widespread in freshwater anoxic habitats, and description of the family Lacipirellulaceae.</title>
        <authorList>
            <person name="Dedysh S.N."/>
            <person name="Kulichevskaya I.S."/>
            <person name="Beletsky A.V."/>
            <person name="Rakitin A.L."/>
            <person name="Mardanov A.V."/>
            <person name="Ivanova A.A."/>
            <person name="Saltykova V.X."/>
            <person name="Rijpstra W.I.C."/>
            <person name="Sinninghe Damste J.S."/>
            <person name="Ravin N.V."/>
        </authorList>
    </citation>
    <scope>NUCLEOTIDE SEQUENCE [LARGE SCALE GENOMIC DNA]</scope>
    <source>
        <strain evidence="3">PX69</strain>
    </source>
</reference>
<feature type="compositionally biased region" description="Polar residues" evidence="1">
    <location>
        <begin position="34"/>
        <end position="44"/>
    </location>
</feature>
<keyword evidence="3" id="KW-1185">Reference proteome</keyword>
<proteinExistence type="predicted"/>
<sequence>MVGLTNEALNGYDKLLQEAIRILWEASPTPKPVTDTSGRSSSTPLRGRRPLPQILGQGRASIDSSTAA</sequence>
<gene>
    <name evidence="2" type="ORF">PLANPX_4529</name>
</gene>
<accession>A0A5K7XFU3</accession>
<evidence type="ECO:0000313" key="3">
    <source>
        <dbReference type="Proteomes" id="UP000326837"/>
    </source>
</evidence>